<accession>A0A433Q8S1</accession>
<gene>
    <name evidence="1" type="ORF">BC938DRAFT_471136</name>
</gene>
<sequence>MVYGRHWERETKTGKCPNVITEQAGMIYLKSFLHSILCLWDNLIDGSSLGTRLICIVIQSTRRIESTRPRSVSSPSPLSIRGRSTSLLCASRQVRGEPSPLCGNAARDVSEITPLFISLSLTSNPITAASIWNDPIYHDVAMVCTDSVELGACRAILTSRCPVIKARLYRNM</sequence>
<proteinExistence type="predicted"/>
<dbReference type="Proteomes" id="UP000274822">
    <property type="component" value="Unassembled WGS sequence"/>
</dbReference>
<evidence type="ECO:0000313" key="1">
    <source>
        <dbReference type="EMBL" id="RUS26175.1"/>
    </source>
</evidence>
<dbReference type="AlphaFoldDB" id="A0A433Q8S1"/>
<comment type="caution">
    <text evidence="1">The sequence shown here is derived from an EMBL/GenBank/DDBJ whole genome shotgun (WGS) entry which is preliminary data.</text>
</comment>
<keyword evidence="2" id="KW-1185">Reference proteome</keyword>
<dbReference type="EMBL" id="RBNJ01011054">
    <property type="protein sequence ID" value="RUS26175.1"/>
    <property type="molecule type" value="Genomic_DNA"/>
</dbReference>
<reference evidence="1 2" key="1">
    <citation type="journal article" date="2018" name="New Phytol.">
        <title>Phylogenomics of Endogonaceae and evolution of mycorrhizas within Mucoromycota.</title>
        <authorList>
            <person name="Chang Y."/>
            <person name="Desiro A."/>
            <person name="Na H."/>
            <person name="Sandor L."/>
            <person name="Lipzen A."/>
            <person name="Clum A."/>
            <person name="Barry K."/>
            <person name="Grigoriev I.V."/>
            <person name="Martin F.M."/>
            <person name="Stajich J.E."/>
            <person name="Smith M.E."/>
            <person name="Bonito G."/>
            <person name="Spatafora J.W."/>
        </authorList>
    </citation>
    <scope>NUCLEOTIDE SEQUENCE [LARGE SCALE GENOMIC DNA]</scope>
    <source>
        <strain evidence="1 2">AD002</strain>
    </source>
</reference>
<evidence type="ECO:0000313" key="2">
    <source>
        <dbReference type="Proteomes" id="UP000274822"/>
    </source>
</evidence>
<name>A0A433Q8S1_9FUNG</name>
<organism evidence="1 2">
    <name type="scientific">Jimgerdemannia flammicorona</name>
    <dbReference type="NCBI Taxonomy" id="994334"/>
    <lineage>
        <taxon>Eukaryota</taxon>
        <taxon>Fungi</taxon>
        <taxon>Fungi incertae sedis</taxon>
        <taxon>Mucoromycota</taxon>
        <taxon>Mucoromycotina</taxon>
        <taxon>Endogonomycetes</taxon>
        <taxon>Endogonales</taxon>
        <taxon>Endogonaceae</taxon>
        <taxon>Jimgerdemannia</taxon>
    </lineage>
</organism>
<protein>
    <submittedName>
        <fullName evidence="1">Uncharacterized protein</fullName>
    </submittedName>
</protein>